<dbReference type="Proteomes" id="UP001501166">
    <property type="component" value="Unassembled WGS sequence"/>
</dbReference>
<sequence>MTDHMEKSQPKQDYLIEDESKNVEDPILTENDDYKPADKLKGKVALITGADSGIGQAVAIAFAKEGAKVAFIDIADKEDAEYTQKRIKELGSDVLFFQGDAGDEEVAKQVVKDVVDKWGQIDILVNNAAERHTQESIKGITVDSLDRTFRTNIFSFFYFVKAALDHLSEGASIINTSSDTAYEGAPDGLDYAATNGAIVSFTRSLAQNKEILDKKIRVNSVSPGPIWTPFVPAVEPGATKESFGEGSPLERPGEAYELAPAYVYLASEDSSYVTGQVIHVNGGGVVST</sequence>
<comment type="similarity">
    <text evidence="1">Belongs to the short-chain dehydrogenases/reductases (SDR) family.</text>
</comment>
<comment type="caution">
    <text evidence="4">The sequence shown here is derived from an EMBL/GenBank/DDBJ whole genome shotgun (WGS) entry which is preliminary data.</text>
</comment>
<evidence type="ECO:0000256" key="2">
    <source>
        <dbReference type="ARBA" id="ARBA00023002"/>
    </source>
</evidence>
<proteinExistence type="inferred from homology"/>
<dbReference type="EMBL" id="BAAACW010000137">
    <property type="protein sequence ID" value="GAA0369131.1"/>
    <property type="molecule type" value="Genomic_DNA"/>
</dbReference>
<dbReference type="PRINTS" id="PR00080">
    <property type="entry name" value="SDRFAMILY"/>
</dbReference>
<dbReference type="PANTHER" id="PTHR48107">
    <property type="entry name" value="NADPH-DEPENDENT ALDEHYDE REDUCTASE-LIKE PROTEIN, CHLOROPLASTIC-RELATED"/>
    <property type="match status" value="1"/>
</dbReference>
<evidence type="ECO:0000313" key="5">
    <source>
        <dbReference type="Proteomes" id="UP001501166"/>
    </source>
</evidence>
<protein>
    <submittedName>
        <fullName evidence="4">SDR family oxidoreductase</fullName>
    </submittedName>
</protein>
<keyword evidence="2" id="KW-0560">Oxidoreductase</keyword>
<dbReference type="InterPro" id="IPR036291">
    <property type="entry name" value="NAD(P)-bd_dom_sf"/>
</dbReference>
<dbReference type="PANTHER" id="PTHR48107:SF16">
    <property type="entry name" value="NADPH-DEPENDENT ALDEHYDE REDUCTASE 1, CHLOROPLASTIC"/>
    <property type="match status" value="1"/>
</dbReference>
<evidence type="ECO:0000313" key="4">
    <source>
        <dbReference type="EMBL" id="GAA0369131.1"/>
    </source>
</evidence>
<keyword evidence="5" id="KW-1185">Reference proteome</keyword>
<name>A0ABN0XNW3_9LACT</name>
<dbReference type="PRINTS" id="PR00081">
    <property type="entry name" value="GDHRDH"/>
</dbReference>
<feature type="compositionally biased region" description="Basic and acidic residues" evidence="3">
    <location>
        <begin position="1"/>
        <end position="10"/>
    </location>
</feature>
<dbReference type="RefSeq" id="WP_343756456.1">
    <property type="nucleotide sequence ID" value="NZ_BAAACW010000137.1"/>
</dbReference>
<reference evidence="4 5" key="1">
    <citation type="journal article" date="2019" name="Int. J. Syst. Evol. Microbiol.">
        <title>The Global Catalogue of Microorganisms (GCM) 10K type strain sequencing project: providing services to taxonomists for standard genome sequencing and annotation.</title>
        <authorList>
            <consortium name="The Broad Institute Genomics Platform"/>
            <consortium name="The Broad Institute Genome Sequencing Center for Infectious Disease"/>
            <person name="Wu L."/>
            <person name="Ma J."/>
        </authorList>
    </citation>
    <scope>NUCLEOTIDE SEQUENCE [LARGE SCALE GENOMIC DNA]</scope>
    <source>
        <strain evidence="4 5">JCM 12662</strain>
    </source>
</reference>
<evidence type="ECO:0000256" key="1">
    <source>
        <dbReference type="ARBA" id="ARBA00006484"/>
    </source>
</evidence>
<organism evidence="4 5">
    <name type="scientific">Alkalibacterium iburiense</name>
    <dbReference type="NCBI Taxonomy" id="290589"/>
    <lineage>
        <taxon>Bacteria</taxon>
        <taxon>Bacillati</taxon>
        <taxon>Bacillota</taxon>
        <taxon>Bacilli</taxon>
        <taxon>Lactobacillales</taxon>
        <taxon>Carnobacteriaceae</taxon>
        <taxon>Alkalibacterium</taxon>
    </lineage>
</organism>
<accession>A0ABN0XNW3</accession>
<dbReference type="SUPFAM" id="SSF51735">
    <property type="entry name" value="NAD(P)-binding Rossmann-fold domains"/>
    <property type="match status" value="1"/>
</dbReference>
<dbReference type="Gene3D" id="3.40.50.720">
    <property type="entry name" value="NAD(P)-binding Rossmann-like Domain"/>
    <property type="match status" value="1"/>
</dbReference>
<dbReference type="InterPro" id="IPR002347">
    <property type="entry name" value="SDR_fam"/>
</dbReference>
<gene>
    <name evidence="4" type="ORF">GCM10008932_20990</name>
</gene>
<evidence type="ECO:0000256" key="3">
    <source>
        <dbReference type="SAM" id="MobiDB-lite"/>
    </source>
</evidence>
<dbReference type="Pfam" id="PF13561">
    <property type="entry name" value="adh_short_C2"/>
    <property type="match status" value="1"/>
</dbReference>
<feature type="region of interest" description="Disordered" evidence="3">
    <location>
        <begin position="1"/>
        <end position="30"/>
    </location>
</feature>